<protein>
    <submittedName>
        <fullName evidence="1">DUF4248 domain-containing protein</fullName>
    </submittedName>
</protein>
<dbReference type="Proteomes" id="UP000481700">
    <property type="component" value="Unassembled WGS sequence"/>
</dbReference>
<dbReference type="EMBL" id="SLTX01000001">
    <property type="protein sequence ID" value="TDB07038.1"/>
    <property type="molecule type" value="Genomic_DNA"/>
</dbReference>
<dbReference type="EMBL" id="CP046176">
    <property type="protein sequence ID" value="QJR76011.1"/>
    <property type="molecule type" value="Genomic_DNA"/>
</dbReference>
<dbReference type="RefSeq" id="WP_007837531.1">
    <property type="nucleotide sequence ID" value="NZ_BAABZF010000001.1"/>
</dbReference>
<evidence type="ECO:0000313" key="10">
    <source>
        <dbReference type="Proteomes" id="UP000294834"/>
    </source>
</evidence>
<evidence type="ECO:0000313" key="11">
    <source>
        <dbReference type="Proteomes" id="UP000347681"/>
    </source>
</evidence>
<reference evidence="7 9" key="1">
    <citation type="submission" date="2018-08" db="EMBL/GenBank/DDBJ databases">
        <title>A genome reference for cultivated species of the human gut microbiota.</title>
        <authorList>
            <person name="Zou Y."/>
            <person name="Xue W."/>
            <person name="Luo G."/>
        </authorList>
    </citation>
    <scope>NUCLEOTIDE SEQUENCE [LARGE SCALE GENOMIC DNA]</scope>
    <source>
        <strain evidence="7 9">AF14-1AC</strain>
    </source>
</reference>
<evidence type="ECO:0000313" key="9">
    <source>
        <dbReference type="Proteomes" id="UP000283678"/>
    </source>
</evidence>
<sequence>MKDFLYFPSMTKGSLALLYFPGSNPRIATRHLMRWINGCPPLMEELSATGYYTSQKVFTSRQVTLINRHLGSPG</sequence>
<dbReference type="Proteomes" id="UP000294834">
    <property type="component" value="Unassembled WGS sequence"/>
</dbReference>
<dbReference type="Pfam" id="PF14053">
    <property type="entry name" value="DUF4248"/>
    <property type="match status" value="1"/>
</dbReference>
<dbReference type="EMBL" id="JAWDEV010000007">
    <property type="protein sequence ID" value="MDU0269853.1"/>
    <property type="molecule type" value="Genomic_DNA"/>
</dbReference>
<evidence type="ECO:0000313" key="5">
    <source>
        <dbReference type="EMBL" id="MDU0269853.1"/>
    </source>
</evidence>
<reference evidence="8 10" key="3">
    <citation type="journal article" date="2019" name="Nat. Microbiol.">
        <title>Genomic variation and strain-specific functional adaptation in the human gut microbiome during early life.</title>
        <authorList>
            <person name="Vatanen T."/>
            <person name="Plichta D.R."/>
            <person name="Somani J."/>
            <person name="Munch P.C."/>
            <person name="Arthur T.D."/>
            <person name="Hall A.B."/>
            <person name="Rudolf S."/>
            <person name="Oakeley E.J."/>
            <person name="Ke X."/>
            <person name="Young R.A."/>
            <person name="Haiser H.J."/>
            <person name="Kolde R."/>
            <person name="Yassour M."/>
            <person name="Luopajarvi K."/>
            <person name="Siljander H."/>
            <person name="Virtanen S.M."/>
            <person name="Ilonen J."/>
            <person name="Uibo R."/>
            <person name="Tillmann V."/>
            <person name="Mokurov S."/>
            <person name="Dorshakova N."/>
            <person name="Porter J.A."/>
            <person name="McHardy A.C."/>
            <person name="Lahdesmaki H."/>
            <person name="Vlamakis H."/>
            <person name="Huttenhower C."/>
            <person name="Knip M."/>
            <person name="Xavier R.J."/>
        </authorList>
    </citation>
    <scope>NUCLEOTIDE SEQUENCE [LARGE SCALE GENOMIC DNA]</scope>
    <source>
        <strain evidence="8 10">RJX1052</strain>
    </source>
</reference>
<dbReference type="KEGG" id="bdh:GV66_12690"/>
<dbReference type="Proteomes" id="UP000347681">
    <property type="component" value="Unassembled WGS sequence"/>
</dbReference>
<dbReference type="EMBL" id="QRZL01000003">
    <property type="protein sequence ID" value="RGV80235.1"/>
    <property type="molecule type" value="Genomic_DNA"/>
</dbReference>
<dbReference type="EMBL" id="JAHOAX010000005">
    <property type="protein sequence ID" value="MBV3122963.1"/>
    <property type="molecule type" value="Genomic_DNA"/>
</dbReference>
<evidence type="ECO:0000313" key="7">
    <source>
        <dbReference type="EMBL" id="RGV80235.1"/>
    </source>
</evidence>
<gene>
    <name evidence="7" type="ORF">DWW04_04170</name>
    <name evidence="8" type="ORF">E1J06_06220</name>
    <name evidence="3" type="ORF">F2Y44_01900</name>
    <name evidence="2" type="ORF">F2Y61_10400</name>
    <name evidence="1" type="ORF">F2Z07_00260</name>
    <name evidence="6" type="ORF">GKD17_06165</name>
    <name evidence="4" type="ORF">KSU80_07190</name>
    <name evidence="5" type="ORF">RVH45_08045</name>
</gene>
<evidence type="ECO:0000313" key="3">
    <source>
        <dbReference type="EMBL" id="KAA5388495.1"/>
    </source>
</evidence>
<dbReference type="EMBL" id="VVZE01000001">
    <property type="protein sequence ID" value="KAA5388495.1"/>
    <property type="molecule type" value="Genomic_DNA"/>
</dbReference>
<dbReference type="EMBL" id="VVZB01000004">
    <property type="protein sequence ID" value="KAA5383238.1"/>
    <property type="molecule type" value="Genomic_DNA"/>
</dbReference>
<accession>A0A0K2HKK3</accession>
<evidence type="ECO:0000313" key="2">
    <source>
        <dbReference type="EMBL" id="KAA5383238.1"/>
    </source>
</evidence>
<dbReference type="Proteomes" id="UP000500949">
    <property type="component" value="Chromosome"/>
</dbReference>
<evidence type="ECO:0000313" key="4">
    <source>
        <dbReference type="EMBL" id="MBV3122963.1"/>
    </source>
</evidence>
<reference evidence="4" key="5">
    <citation type="submission" date="2021-06" db="EMBL/GenBank/DDBJ databases">
        <title>Collection of gut derived symbiotic bacterial strains cultured from healthy donors.</title>
        <authorList>
            <person name="Lin H."/>
            <person name="Littmann E."/>
            <person name="Pamer E.G."/>
        </authorList>
    </citation>
    <scope>NUCLEOTIDE SEQUENCE</scope>
    <source>
        <strain evidence="4">MSK.5.10</strain>
    </source>
</reference>
<dbReference type="Proteomes" id="UP000283678">
    <property type="component" value="Unassembled WGS sequence"/>
</dbReference>
<evidence type="ECO:0000313" key="13">
    <source>
        <dbReference type="Proteomes" id="UP000500949"/>
    </source>
</evidence>
<organism evidence="1 12">
    <name type="scientific">Phocaeicola dorei</name>
    <dbReference type="NCBI Taxonomy" id="357276"/>
    <lineage>
        <taxon>Bacteria</taxon>
        <taxon>Pseudomonadati</taxon>
        <taxon>Bacteroidota</taxon>
        <taxon>Bacteroidia</taxon>
        <taxon>Bacteroidales</taxon>
        <taxon>Bacteroidaceae</taxon>
        <taxon>Phocaeicola</taxon>
    </lineage>
</organism>
<proteinExistence type="predicted"/>
<dbReference type="InterPro" id="IPR025342">
    <property type="entry name" value="DUF4248"/>
</dbReference>
<evidence type="ECO:0000313" key="12">
    <source>
        <dbReference type="Proteomes" id="UP000481700"/>
    </source>
</evidence>
<dbReference type="EMBL" id="VVZV01000001">
    <property type="protein sequence ID" value="KAA5324831.1"/>
    <property type="molecule type" value="Genomic_DNA"/>
</dbReference>
<name>A0A0K2HKK3_9BACT</name>
<dbReference type="Proteomes" id="UP000777173">
    <property type="component" value="Unassembled WGS sequence"/>
</dbReference>
<evidence type="ECO:0000313" key="1">
    <source>
        <dbReference type="EMBL" id="KAA5324831.1"/>
    </source>
</evidence>
<reference evidence="5" key="6">
    <citation type="submission" date="2023-10" db="EMBL/GenBank/DDBJ databases">
        <title>Genome of Potential pathogenic bacteria in Crohn's disease.</title>
        <authorList>
            <person name="Rodriguez-Palacios A."/>
        </authorList>
    </citation>
    <scope>NUCLEOTIDE SEQUENCE</scope>
    <source>
        <strain evidence="5">CavFT-hAR62</strain>
    </source>
</reference>
<dbReference type="AlphaFoldDB" id="A0A0K2HKK3"/>
<dbReference type="Proteomes" id="UP001181086">
    <property type="component" value="Unassembled WGS sequence"/>
</dbReference>
<evidence type="ECO:0000313" key="6">
    <source>
        <dbReference type="EMBL" id="QJR76011.1"/>
    </source>
</evidence>
<dbReference type="GeneID" id="93446268"/>
<reference evidence="6 13" key="4">
    <citation type="submission" date="2019-11" db="EMBL/GenBank/DDBJ databases">
        <title>Complete genome sequence of Bacteroides dorei DSM 17855.</title>
        <authorList>
            <person name="Russell J.T."/>
        </authorList>
    </citation>
    <scope>NUCLEOTIDE SEQUENCE [LARGE SCALE GENOMIC DNA]</scope>
    <source>
        <strain evidence="6 13">DSM 17855</strain>
    </source>
</reference>
<evidence type="ECO:0000313" key="8">
    <source>
        <dbReference type="EMBL" id="TDB07038.1"/>
    </source>
</evidence>
<reference evidence="11 12" key="2">
    <citation type="journal article" date="2019" name="Nat. Med.">
        <title>A library of human gut bacterial isolates paired with longitudinal multiomics data enables mechanistic microbiome research.</title>
        <authorList>
            <person name="Poyet M."/>
            <person name="Groussin M."/>
            <person name="Gibbons S.M."/>
            <person name="Avila-Pacheco J."/>
            <person name="Jiang X."/>
            <person name="Kearney S.M."/>
            <person name="Perrotta A.R."/>
            <person name="Berdy B."/>
            <person name="Zhao S."/>
            <person name="Lieberman T.D."/>
            <person name="Swanson P.K."/>
            <person name="Smith M."/>
            <person name="Roesemann S."/>
            <person name="Alexander J.E."/>
            <person name="Rich S.A."/>
            <person name="Livny J."/>
            <person name="Vlamakis H."/>
            <person name="Clish C."/>
            <person name="Bullock K."/>
            <person name="Deik A."/>
            <person name="Scott J."/>
            <person name="Pierce K.A."/>
            <person name="Xavier R.J."/>
            <person name="Alm E.J."/>
        </authorList>
    </citation>
    <scope>NUCLEOTIDE SEQUENCE [LARGE SCALE GENOMIC DNA]</scope>
    <source>
        <strain evidence="1 12">BIOML-A25</strain>
        <strain evidence="2 11">BIOML-A5</strain>
        <strain evidence="3">BIOML-A8</strain>
    </source>
</reference>